<dbReference type="PANTHER" id="PTHR43546:SF8">
    <property type="entry name" value="METALLO-BETA-LACTAMASE DOMAIN-CONTAINING PROTEIN"/>
    <property type="match status" value="1"/>
</dbReference>
<dbReference type="Gene3D" id="3.60.15.10">
    <property type="entry name" value="Ribonuclease Z/Hydroxyacylglutathione hydrolase-like"/>
    <property type="match status" value="1"/>
</dbReference>
<reference evidence="1" key="1">
    <citation type="submission" date="2018-05" db="EMBL/GenBank/DDBJ databases">
        <authorList>
            <person name="Lanie J.A."/>
            <person name="Ng W.-L."/>
            <person name="Kazmierczak K.M."/>
            <person name="Andrzejewski T.M."/>
            <person name="Davidsen T.M."/>
            <person name="Wayne K.J."/>
            <person name="Tettelin H."/>
            <person name="Glass J.I."/>
            <person name="Rusch D."/>
            <person name="Podicherti R."/>
            <person name="Tsui H.-C.T."/>
            <person name="Winkler M.E."/>
        </authorList>
    </citation>
    <scope>NUCLEOTIDE SEQUENCE</scope>
</reference>
<accession>A0A381QH71</accession>
<protein>
    <recommendedName>
        <fullName evidence="2">Metallo-beta-lactamase domain-containing protein</fullName>
    </recommendedName>
</protein>
<evidence type="ECO:0000313" key="1">
    <source>
        <dbReference type="EMBL" id="SUZ77739.1"/>
    </source>
</evidence>
<dbReference type="InterPro" id="IPR050114">
    <property type="entry name" value="UPF0173_UPF0282_UlaG_hydrolase"/>
</dbReference>
<dbReference type="InterPro" id="IPR036866">
    <property type="entry name" value="RibonucZ/Hydroxyglut_hydro"/>
</dbReference>
<sequence>MLEGVTWFRQSSVRIRRGGVEIHIDPWGIPEESKADYILLTHPHYDNFSEDDIARVRGPHTTLVAPASMRKQLEDVDHLMKPGDMVHLDGIEILGVPAYNEGKKFHPPENEWLGYVFTVDGVTYYHSGDTDFLEAMNQIRCDVAFLPCHGHYTMGPEDTVRAAAACHARVVVPVHWGAHKARANAERVKELAKKQSSEGEVFILEQGMPS</sequence>
<organism evidence="1">
    <name type="scientific">marine metagenome</name>
    <dbReference type="NCBI Taxonomy" id="408172"/>
    <lineage>
        <taxon>unclassified sequences</taxon>
        <taxon>metagenomes</taxon>
        <taxon>ecological metagenomes</taxon>
    </lineage>
</organism>
<dbReference type="Pfam" id="PF13483">
    <property type="entry name" value="Lactamase_B_3"/>
    <property type="match status" value="1"/>
</dbReference>
<name>A0A381QH71_9ZZZZ</name>
<dbReference type="SUPFAM" id="SSF56281">
    <property type="entry name" value="Metallo-hydrolase/oxidoreductase"/>
    <property type="match status" value="1"/>
</dbReference>
<dbReference type="EMBL" id="UINC01001327">
    <property type="protein sequence ID" value="SUZ77739.1"/>
    <property type="molecule type" value="Genomic_DNA"/>
</dbReference>
<proteinExistence type="predicted"/>
<gene>
    <name evidence="1" type="ORF">METZ01_LOCUS30593</name>
</gene>
<dbReference type="PANTHER" id="PTHR43546">
    <property type="entry name" value="UPF0173 METAL-DEPENDENT HYDROLASE MJ1163-RELATED"/>
    <property type="match status" value="1"/>
</dbReference>
<dbReference type="AlphaFoldDB" id="A0A381QH71"/>
<evidence type="ECO:0008006" key="2">
    <source>
        <dbReference type="Google" id="ProtNLM"/>
    </source>
</evidence>